<dbReference type="PROSITE" id="PS50919">
    <property type="entry name" value="MIR"/>
    <property type="match status" value="4"/>
</dbReference>
<dbReference type="Gene3D" id="2.60.120.920">
    <property type="match status" value="1"/>
</dbReference>
<evidence type="ECO:0000256" key="15">
    <source>
        <dbReference type="ARBA" id="ARBA00023170"/>
    </source>
</evidence>
<evidence type="ECO:0000256" key="21">
    <source>
        <dbReference type="ARBA" id="ARBA00046784"/>
    </source>
</evidence>
<keyword evidence="7" id="KW-0479">Metal-binding</keyword>
<keyword evidence="8" id="KW-0677">Repeat</keyword>
<dbReference type="GO" id="GO:0005516">
    <property type="term" value="F:calmodulin binding"/>
    <property type="evidence" value="ECO:0007669"/>
    <property type="project" value="UniProtKB-KW"/>
</dbReference>
<dbReference type="CDD" id="cd12877">
    <property type="entry name" value="SPRY1_RyR"/>
    <property type="match status" value="1"/>
</dbReference>
<evidence type="ECO:0000313" key="25">
    <source>
        <dbReference type="Proteomes" id="UP001177744"/>
    </source>
</evidence>
<dbReference type="GO" id="GO:0042383">
    <property type="term" value="C:sarcolemma"/>
    <property type="evidence" value="ECO:0007669"/>
    <property type="project" value="TreeGrafter"/>
</dbReference>
<evidence type="ECO:0000256" key="2">
    <source>
        <dbReference type="ARBA" id="ARBA00014291"/>
    </source>
</evidence>
<dbReference type="Pfam" id="PF00622">
    <property type="entry name" value="SPRY"/>
    <property type="match status" value="1"/>
</dbReference>
<dbReference type="EMBL" id="JAULJE010000021">
    <property type="protein sequence ID" value="KAK1330243.1"/>
    <property type="molecule type" value="Genomic_DNA"/>
</dbReference>
<keyword evidence="12" id="KW-0067">ATP-binding</keyword>
<dbReference type="InterPro" id="IPR000699">
    <property type="entry name" value="RIH_dom"/>
</dbReference>
<evidence type="ECO:0000256" key="8">
    <source>
        <dbReference type="ARBA" id="ARBA00022737"/>
    </source>
</evidence>
<comment type="subcellular location">
    <subcellularLocation>
        <location evidence="1">Sarcoplasmic reticulum membrane</location>
        <topology evidence="1">Multi-pass membrane protein</topology>
    </subcellularLocation>
</comment>
<evidence type="ECO:0000256" key="14">
    <source>
        <dbReference type="ARBA" id="ARBA00022951"/>
    </source>
</evidence>
<feature type="domain" description="MIR" evidence="23">
    <location>
        <begin position="140"/>
        <end position="195"/>
    </location>
</feature>
<dbReference type="Proteomes" id="UP001177744">
    <property type="component" value="Unassembled WGS sequence"/>
</dbReference>
<feature type="domain" description="B30.2/SPRY" evidence="22">
    <location>
        <begin position="675"/>
        <end position="892"/>
    </location>
</feature>
<dbReference type="PROSITE" id="PS50188">
    <property type="entry name" value="B302_SPRY"/>
    <property type="match status" value="1"/>
</dbReference>
<evidence type="ECO:0000256" key="1">
    <source>
        <dbReference type="ARBA" id="ARBA00004326"/>
    </source>
</evidence>
<dbReference type="FunFam" id="2.60.120.920:FF:000002">
    <property type="entry name" value="ryanodine receptor isoform X2"/>
    <property type="match status" value="1"/>
</dbReference>
<keyword evidence="6" id="KW-0407">Ion channel</keyword>
<keyword evidence="5" id="KW-0406">Ion transport</keyword>
<dbReference type="Pfam" id="PF02026">
    <property type="entry name" value="RyR"/>
    <property type="match status" value="1"/>
</dbReference>
<keyword evidence="15" id="KW-0675">Receptor</keyword>
<dbReference type="PRINTS" id="PR00795">
    <property type="entry name" value="RYANODINER"/>
</dbReference>
<keyword evidence="5" id="KW-0813">Transport</keyword>
<evidence type="ECO:0000256" key="20">
    <source>
        <dbReference type="ARBA" id="ARBA00045680"/>
    </source>
</evidence>
<evidence type="ECO:0000256" key="5">
    <source>
        <dbReference type="ARBA" id="ARBA00022568"/>
    </source>
</evidence>
<evidence type="ECO:0000256" key="4">
    <source>
        <dbReference type="ARBA" id="ARBA00022553"/>
    </source>
</evidence>
<dbReference type="SMART" id="SM00449">
    <property type="entry name" value="SPRY"/>
    <property type="match status" value="1"/>
</dbReference>
<evidence type="ECO:0000256" key="10">
    <source>
        <dbReference type="ARBA" id="ARBA00022799"/>
    </source>
</evidence>
<dbReference type="GO" id="GO:0005790">
    <property type="term" value="C:smooth endoplasmic reticulum"/>
    <property type="evidence" value="ECO:0007669"/>
    <property type="project" value="TreeGrafter"/>
</dbReference>
<name>A0AA40HFI3_CNENI</name>
<dbReference type="InterPro" id="IPR001870">
    <property type="entry name" value="B30.2/SPRY"/>
</dbReference>
<dbReference type="InterPro" id="IPR014821">
    <property type="entry name" value="Ins145_P3_rcpt"/>
</dbReference>
<dbReference type="InterPro" id="IPR013333">
    <property type="entry name" value="Ryan_recept"/>
</dbReference>
<evidence type="ECO:0000256" key="9">
    <source>
        <dbReference type="ARBA" id="ARBA00022741"/>
    </source>
</evidence>
<evidence type="ECO:0000256" key="7">
    <source>
        <dbReference type="ARBA" id="ARBA00022723"/>
    </source>
</evidence>
<evidence type="ECO:0000256" key="13">
    <source>
        <dbReference type="ARBA" id="ARBA00022860"/>
    </source>
</evidence>
<reference evidence="24" key="1">
    <citation type="submission" date="2023-06" db="EMBL/GenBank/DDBJ databases">
        <title>Reference genome for the Northern bat (Eptesicus nilssonii), a most northern bat species.</title>
        <authorList>
            <person name="Laine V.N."/>
            <person name="Pulliainen A.T."/>
            <person name="Lilley T.M."/>
        </authorList>
    </citation>
    <scope>NUCLEOTIDE SEQUENCE</scope>
    <source>
        <strain evidence="24">BLF_Eptnil</strain>
        <tissue evidence="24">Kidney</tissue>
    </source>
</reference>
<comment type="subunit">
    <text evidence="21">Homotetramer. Can also form heterotetramers with RYR2. Identified in a complex composed of RYR1, PDE4D, PKA, FKBP1A and protein phosphatase 1 (PP1). Repeated very high-level exercise decreases interaction with PDE4D and protein phosphatase 1 (PP1). Interacts with CALM; CALM with bound calcium inhibits the RYR1 channel activity. Interacts with S100A1. Interacts with FKBP1A; this stabilizes the closed conformation of the channel. Interacts with CACNA1S; interaction with CACNA1S is important for activation of the RYR1 channel. Interacts with CACNB1. Interacts with TRDN and ASPH; these interactions stimulate RYR1 channel activity. Interacts with SELENON. Interacts with scorpion calcins (AC P0DPT1; AC P0DM30; AC A0A1L4BJ42; AC P59868; AC P60254; AC B8QG00; AC L0GBR1; AC P60252; AC P60253).</text>
</comment>
<dbReference type="GO" id="GO:0030018">
    <property type="term" value="C:Z disc"/>
    <property type="evidence" value="ECO:0007669"/>
    <property type="project" value="TreeGrafter"/>
</dbReference>
<dbReference type="InterPro" id="IPR036300">
    <property type="entry name" value="MIR_dom_sf"/>
</dbReference>
<dbReference type="Pfam" id="PF01365">
    <property type="entry name" value="RYDR_ITPR"/>
    <property type="match status" value="1"/>
</dbReference>
<evidence type="ECO:0000259" key="22">
    <source>
        <dbReference type="PROSITE" id="PS50188"/>
    </source>
</evidence>
<dbReference type="SUPFAM" id="SSF49899">
    <property type="entry name" value="Concanavalin A-like lectins/glucanases"/>
    <property type="match status" value="1"/>
</dbReference>
<accession>A0AA40HFI3</accession>
<dbReference type="InterPro" id="IPR013320">
    <property type="entry name" value="ConA-like_dom_sf"/>
</dbReference>
<dbReference type="Gene3D" id="2.80.10.50">
    <property type="match status" value="3"/>
</dbReference>
<feature type="domain" description="MIR" evidence="23">
    <location>
        <begin position="253"/>
        <end position="307"/>
    </location>
</feature>
<dbReference type="PANTHER" id="PTHR46399:SF10">
    <property type="entry name" value="RYANODINE RECEPTOR 1"/>
    <property type="match status" value="1"/>
</dbReference>
<dbReference type="SMART" id="SM00472">
    <property type="entry name" value="MIR"/>
    <property type="match status" value="4"/>
</dbReference>
<dbReference type="GO" id="GO:0014808">
    <property type="term" value="P:release of sequestered calcium ion into cytosol by sarcoplasmic reticulum"/>
    <property type="evidence" value="ECO:0007669"/>
    <property type="project" value="TreeGrafter"/>
</dbReference>
<dbReference type="GO" id="GO:0034704">
    <property type="term" value="C:calcium channel complex"/>
    <property type="evidence" value="ECO:0007669"/>
    <property type="project" value="TreeGrafter"/>
</dbReference>
<gene>
    <name evidence="24" type="ORF">QTO34_010430</name>
</gene>
<dbReference type="GO" id="GO:0006941">
    <property type="term" value="P:striated muscle contraction"/>
    <property type="evidence" value="ECO:0007669"/>
    <property type="project" value="TreeGrafter"/>
</dbReference>
<dbReference type="GO" id="GO:0033017">
    <property type="term" value="C:sarcoplasmic reticulum membrane"/>
    <property type="evidence" value="ECO:0007669"/>
    <property type="project" value="UniProtKB-SubCell"/>
</dbReference>
<keyword evidence="10" id="KW-0702">S-nitrosylation</keyword>
<keyword evidence="6" id="KW-0107">Calcium channel</keyword>
<dbReference type="InterPro" id="IPR035761">
    <property type="entry name" value="SPRY1_RyR"/>
</dbReference>
<evidence type="ECO:0000256" key="3">
    <source>
        <dbReference type="ARBA" id="ARBA00022473"/>
    </source>
</evidence>
<dbReference type="InterPro" id="IPR003032">
    <property type="entry name" value="Ryanodine_rcpt"/>
</dbReference>
<dbReference type="GO" id="GO:0046872">
    <property type="term" value="F:metal ion binding"/>
    <property type="evidence" value="ECO:0007669"/>
    <property type="project" value="UniProtKB-KW"/>
</dbReference>
<evidence type="ECO:0000313" key="24">
    <source>
        <dbReference type="EMBL" id="KAK1330243.1"/>
    </source>
</evidence>
<keyword evidence="11" id="KW-0106">Calcium</keyword>
<dbReference type="Gene3D" id="1.10.490.160">
    <property type="match status" value="1"/>
</dbReference>
<evidence type="ECO:0000256" key="16">
    <source>
        <dbReference type="ARBA" id="ARBA00031197"/>
    </source>
</evidence>
<sequence length="1006" mass="109731">MGGLQGVSSLSCSVLIGPQQQANLPVRVPIHDPSVVPSGLDIMGDGGEGEDEVQFLRTDDEVVLQCSATVLKEQLKLCLAAEGFGNRLCFLEPTSNAQNVPPDLAICCFVLEQSLSVRALQEMLANTVEAGVESSQGGGHRTLLYGHAILLRHAHSSMYLSCLTTSRSMTDKLAFDVGLQEDATGEACWWTMHPASKQRSEGEKVRVGDDLILVSVSSERYLHLSTASGELQVDASFMQTLWNMNPISSGCEEGYVTGGHVLRLFHGHMDECLTISPADSDDQRRLVHYEGGAVCTHARSLWRLEPLRISWSGSHLRWGQPLRIRHVTTGRYLALTEDQGLVVVDASKAHTKATSFCFRISKVGGVRVSSLTWSPKFHLSSLSVGLPYELHSRGANLCPLPLQEKLDVAPKRDVEGMGPPEIKYGESLCFVQHVASGLWLTYAAPDPKALRLGVLKKKAMLHQEGHMDDALSLTRCQQEESQAARMIYSTAGLYNQFIKGLDSFSGKPRGSGPPAGTALPIEGVVLSLQDLIGYFEPPSEELQHEEKQSKLRSLRNRQSLFQEEVRAQGGPAGGRDALLVLNCIDRLNVYTTAAHFAEFAGEEAAESWKEIVNLLYELLASLIRGNRTNCALFSTNLDWLVSKLDRLEASSGILEVLYCVLIESPEVLNIIQENHIKSIISLLDKHGRNHKVLDVLCSLCVCNGVAVRSNQDLITENLLPGRELLLQTNLINYVTSIRPNIFVGRAEGSTQYGKWYFEVMVDEVTPFLTAQATHLRVGWALTEGYSPYPGGGEGWGGNGVGDDLYSYGFDGLHLWTGHVARPVTSPGQHLLAPEDVVSCCLDLSVPSISFRINGCPVQGVFEAFNLDGLFFPVVSFSAGVNDLTLPSGYGSFLVADTVNSSSSPHLAMPHARGCAAERATPSGTHQGVSAGGAPGPHLVGPSRCLSHTDFVPCPVDTVQIVLPPHLERIREKLAENIHELWALTRIEQGWTYGPVRDDNKRLHPVL</sequence>
<dbReference type="FunFam" id="1.25.10.30:FF:000002">
    <property type="entry name" value="ryanodine receptor isoform X2"/>
    <property type="match status" value="1"/>
</dbReference>
<dbReference type="GO" id="GO:0005219">
    <property type="term" value="F:ryanodine-sensitive calcium-release channel activity"/>
    <property type="evidence" value="ECO:0007669"/>
    <property type="project" value="InterPro"/>
</dbReference>
<dbReference type="GO" id="GO:0005524">
    <property type="term" value="F:ATP binding"/>
    <property type="evidence" value="ECO:0007669"/>
    <property type="project" value="UniProtKB-KW"/>
</dbReference>
<evidence type="ECO:0000256" key="18">
    <source>
        <dbReference type="ARBA" id="ARBA00032969"/>
    </source>
</evidence>
<dbReference type="InterPro" id="IPR016093">
    <property type="entry name" value="MIR_motif"/>
</dbReference>
<dbReference type="Pfam" id="PF08709">
    <property type="entry name" value="Ins145_P3_rec"/>
    <property type="match status" value="1"/>
</dbReference>
<comment type="caution">
    <text evidence="24">The sequence shown here is derived from an EMBL/GenBank/DDBJ whole genome shotgun (WGS) entry which is preliminary data.</text>
</comment>
<keyword evidence="5" id="KW-0109">Calcium transport</keyword>
<feature type="domain" description="MIR" evidence="23">
    <location>
        <begin position="313"/>
        <end position="378"/>
    </location>
</feature>
<keyword evidence="13" id="KW-0112">Calmodulin-binding</keyword>
<dbReference type="InterPro" id="IPR003877">
    <property type="entry name" value="SPRY_dom"/>
</dbReference>
<evidence type="ECO:0000256" key="6">
    <source>
        <dbReference type="ARBA" id="ARBA00022673"/>
    </source>
</evidence>
<keyword evidence="25" id="KW-1185">Reference proteome</keyword>
<organism evidence="24 25">
    <name type="scientific">Cnephaeus nilssonii</name>
    <name type="common">Northern bat</name>
    <name type="synonym">Eptesicus nilssonii</name>
    <dbReference type="NCBI Taxonomy" id="3371016"/>
    <lineage>
        <taxon>Eukaryota</taxon>
        <taxon>Metazoa</taxon>
        <taxon>Chordata</taxon>
        <taxon>Craniata</taxon>
        <taxon>Vertebrata</taxon>
        <taxon>Euteleostomi</taxon>
        <taxon>Mammalia</taxon>
        <taxon>Eutheria</taxon>
        <taxon>Laurasiatheria</taxon>
        <taxon>Chiroptera</taxon>
        <taxon>Yangochiroptera</taxon>
        <taxon>Vespertilionidae</taxon>
        <taxon>Cnephaeus</taxon>
    </lineage>
</organism>
<dbReference type="Pfam" id="PF02815">
    <property type="entry name" value="MIR"/>
    <property type="match status" value="1"/>
</dbReference>
<keyword evidence="14" id="KW-0703">Sarcoplasmic reticulum</keyword>
<dbReference type="Gene3D" id="1.25.10.30">
    <property type="entry name" value="IP3 receptor type 1 binding core, RIH domain"/>
    <property type="match status" value="1"/>
</dbReference>
<keyword evidence="9" id="KW-0547">Nucleotide-binding</keyword>
<dbReference type="PANTHER" id="PTHR46399">
    <property type="entry name" value="B30.2/SPRY DOMAIN-CONTAINING PROTEIN"/>
    <property type="match status" value="1"/>
</dbReference>
<evidence type="ECO:0000259" key="23">
    <source>
        <dbReference type="PROSITE" id="PS50919"/>
    </source>
</evidence>
<keyword evidence="4" id="KW-0597">Phosphoprotein</keyword>
<proteinExistence type="predicted"/>
<evidence type="ECO:0000256" key="19">
    <source>
        <dbReference type="ARBA" id="ARBA00033030"/>
    </source>
</evidence>
<keyword evidence="3" id="KW-0217">Developmental protein</keyword>
<dbReference type="FunFam" id="2.80.10.50:FF:000006">
    <property type="entry name" value="Ryanodine receptor 2 (Cardiac)"/>
    <property type="match status" value="1"/>
</dbReference>
<comment type="function">
    <text evidence="20">Cytosolic calcium-activated calcium channel that mediates the release of Ca(2+) from the sarcoplasmic reticulum into the cytosol and thereby plays a key role in triggering muscle contraction following depolarization of T-tubules. Repeated very high-level exercise increases the open probability of the channel and leads to Ca(2+) leaking into the cytoplasm. Can also mediate the release of Ca(2+) from intracellular stores in neurons, and may thereby promote prolonged Ca(2+) signaling in the brain. Required for normal embryonic development of muscle fibers and skeletal muscle. Required for normal heart morphogenesis, skin development and ossification during embryogenesis.</text>
</comment>
<feature type="domain" description="MIR" evidence="23">
    <location>
        <begin position="202"/>
        <end position="247"/>
    </location>
</feature>
<dbReference type="InterPro" id="IPR015925">
    <property type="entry name" value="Ryanodine_IP3_receptor"/>
</dbReference>
<evidence type="ECO:0000256" key="12">
    <source>
        <dbReference type="ARBA" id="ARBA00022840"/>
    </source>
</evidence>
<dbReference type="InterPro" id="IPR043136">
    <property type="entry name" value="B30.2/SPRY_sf"/>
</dbReference>
<evidence type="ECO:0000256" key="11">
    <source>
        <dbReference type="ARBA" id="ARBA00022837"/>
    </source>
</evidence>
<evidence type="ECO:0000256" key="17">
    <source>
        <dbReference type="ARBA" id="ARBA00032832"/>
    </source>
</evidence>
<dbReference type="SUPFAM" id="SSF82109">
    <property type="entry name" value="MIR domain"/>
    <property type="match status" value="2"/>
</dbReference>
<protein>
    <recommendedName>
        <fullName evidence="2">Ryanodine receptor 1</fullName>
    </recommendedName>
    <alternativeName>
        <fullName evidence="18">Skeletal muscle calcium release channel</fullName>
    </alternativeName>
    <alternativeName>
        <fullName evidence="16">Skeletal muscle ryanodine receptor</fullName>
    </alternativeName>
    <alternativeName>
        <fullName evidence="19">Skeletal muscle-type ryanodine receptor</fullName>
    </alternativeName>
    <alternativeName>
        <fullName evidence="17">Type 1 ryanodine receptor</fullName>
    </alternativeName>
</protein>
<dbReference type="AlphaFoldDB" id="A0AA40HFI3"/>